<dbReference type="GO" id="GO:0044781">
    <property type="term" value="P:bacterial-type flagellum organization"/>
    <property type="evidence" value="ECO:0007669"/>
    <property type="project" value="UniProtKB-KW"/>
</dbReference>
<gene>
    <name evidence="4" type="ORF">FHS48_000659</name>
</gene>
<dbReference type="GO" id="GO:0006402">
    <property type="term" value="P:mRNA catabolic process"/>
    <property type="evidence" value="ECO:0007669"/>
    <property type="project" value="InterPro"/>
</dbReference>
<name>A0A7W9ZD25_NOVIT</name>
<reference evidence="4 5" key="1">
    <citation type="submission" date="2020-08" db="EMBL/GenBank/DDBJ databases">
        <title>Genomic Encyclopedia of Type Strains, Phase IV (KMG-IV): sequencing the most valuable type-strain genomes for metagenomic binning, comparative biology and taxonomic classification.</title>
        <authorList>
            <person name="Goeker M."/>
        </authorList>
    </citation>
    <scope>NUCLEOTIDE SEQUENCE [LARGE SCALE GENOMIC DNA]</scope>
    <source>
        <strain evidence="4 5">DSM 11590</strain>
    </source>
</reference>
<keyword evidence="4" id="KW-0969">Cilium</keyword>
<keyword evidence="2" id="KW-1005">Bacterial flagellum biogenesis</keyword>
<dbReference type="Pfam" id="PF07378">
    <property type="entry name" value="FlbT"/>
    <property type="match status" value="1"/>
</dbReference>
<evidence type="ECO:0000256" key="1">
    <source>
        <dbReference type="ARBA" id="ARBA00022491"/>
    </source>
</evidence>
<evidence type="ECO:0000313" key="4">
    <source>
        <dbReference type="EMBL" id="MBB6209257.1"/>
    </source>
</evidence>
<keyword evidence="3" id="KW-0694">RNA-binding</keyword>
<dbReference type="GO" id="GO:1902209">
    <property type="term" value="P:negative regulation of bacterial-type flagellum assembly"/>
    <property type="evidence" value="ECO:0007669"/>
    <property type="project" value="InterPro"/>
</dbReference>
<dbReference type="Proteomes" id="UP000544872">
    <property type="component" value="Unassembled WGS sequence"/>
</dbReference>
<keyword evidence="5" id="KW-1185">Reference proteome</keyword>
<dbReference type="InterPro" id="IPR009967">
    <property type="entry name" value="Flagellum_FlbT"/>
</dbReference>
<proteinExistence type="predicted"/>
<keyword evidence="1" id="KW-0678">Repressor</keyword>
<dbReference type="RefSeq" id="WP_184261421.1">
    <property type="nucleotide sequence ID" value="NZ_JACIIX010000002.1"/>
</dbReference>
<dbReference type="EMBL" id="JACIIX010000002">
    <property type="protein sequence ID" value="MBB6209257.1"/>
    <property type="molecule type" value="Genomic_DNA"/>
</dbReference>
<evidence type="ECO:0000256" key="3">
    <source>
        <dbReference type="ARBA" id="ARBA00022884"/>
    </source>
</evidence>
<organism evidence="4 5">
    <name type="scientific">Novispirillum itersonii</name>
    <name type="common">Aquaspirillum itersonii</name>
    <dbReference type="NCBI Taxonomy" id="189"/>
    <lineage>
        <taxon>Bacteria</taxon>
        <taxon>Pseudomonadati</taxon>
        <taxon>Pseudomonadota</taxon>
        <taxon>Alphaproteobacteria</taxon>
        <taxon>Rhodospirillales</taxon>
        <taxon>Novispirillaceae</taxon>
        <taxon>Novispirillum</taxon>
    </lineage>
</organism>
<accession>A0A7W9ZD25</accession>
<dbReference type="GO" id="GO:0048027">
    <property type="term" value="F:mRNA 5'-UTR binding"/>
    <property type="evidence" value="ECO:0007669"/>
    <property type="project" value="InterPro"/>
</dbReference>
<evidence type="ECO:0000313" key="5">
    <source>
        <dbReference type="Proteomes" id="UP000544872"/>
    </source>
</evidence>
<comment type="caution">
    <text evidence="4">The sequence shown here is derived from an EMBL/GenBank/DDBJ whole genome shotgun (WGS) entry which is preliminary data.</text>
</comment>
<keyword evidence="4" id="KW-0282">Flagellum</keyword>
<evidence type="ECO:0000256" key="2">
    <source>
        <dbReference type="ARBA" id="ARBA00022795"/>
    </source>
</evidence>
<sequence length="141" mass="15924">MALKIQIKPSQKILINGAVIENASGRAASLVVHNPASILRDQDIMQPDDARTPATRIYYALQCLYIFPEESEQYKAIFKRFVEPYVEAAPSARPIIDELQQQVQGGHIFQAMKTARKLIAHEGEVLRNVEQNLAQTLRRPD</sequence>
<protein>
    <submittedName>
        <fullName evidence="4">Flagellar protein FlbT</fullName>
    </submittedName>
</protein>
<dbReference type="AlphaFoldDB" id="A0A7W9ZD25"/>
<keyword evidence="4" id="KW-0966">Cell projection</keyword>